<name>A0A369V024_9ACTN</name>
<gene>
    <name evidence="3" type="ORF">DVZ84_25270</name>
</gene>
<dbReference type="OrthoDB" id="4319100at2"/>
<feature type="region of interest" description="Disordered" evidence="1">
    <location>
        <begin position="26"/>
        <end position="52"/>
    </location>
</feature>
<organism evidence="3 4">
    <name type="scientific">Streptomyces parvulus</name>
    <dbReference type="NCBI Taxonomy" id="146923"/>
    <lineage>
        <taxon>Bacteria</taxon>
        <taxon>Bacillati</taxon>
        <taxon>Actinomycetota</taxon>
        <taxon>Actinomycetes</taxon>
        <taxon>Kitasatosporales</taxon>
        <taxon>Streptomycetaceae</taxon>
        <taxon>Streptomyces</taxon>
    </lineage>
</organism>
<feature type="region of interest" description="Disordered" evidence="1">
    <location>
        <begin position="229"/>
        <end position="248"/>
    </location>
</feature>
<accession>A0A369V024</accession>
<comment type="caution">
    <text evidence="3">The sequence shown here is derived from an EMBL/GenBank/DDBJ whole genome shotgun (WGS) entry which is preliminary data.</text>
</comment>
<proteinExistence type="predicted"/>
<evidence type="ECO:0008006" key="5">
    <source>
        <dbReference type="Google" id="ProtNLM"/>
    </source>
</evidence>
<dbReference type="EMBL" id="QQBH01000018">
    <property type="protein sequence ID" value="RDD86324.1"/>
    <property type="molecule type" value="Genomic_DNA"/>
</dbReference>
<reference evidence="3 4" key="1">
    <citation type="submission" date="2018-07" db="EMBL/GenBank/DDBJ databases">
        <title>Genome guided investigation of antibiotics producing actinomycetales strain isolated from a Macau mangrove ecosystem.</title>
        <authorList>
            <person name="Hu D."/>
        </authorList>
    </citation>
    <scope>NUCLEOTIDE SEQUENCE [LARGE SCALE GENOMIC DNA]</scope>
    <source>
        <strain evidence="3 4">2297</strain>
    </source>
</reference>
<feature type="signal peptide" evidence="2">
    <location>
        <begin position="1"/>
        <end position="25"/>
    </location>
</feature>
<dbReference type="PROSITE" id="PS51257">
    <property type="entry name" value="PROKAR_LIPOPROTEIN"/>
    <property type="match status" value="1"/>
</dbReference>
<evidence type="ECO:0000256" key="1">
    <source>
        <dbReference type="SAM" id="MobiDB-lite"/>
    </source>
</evidence>
<dbReference type="AlphaFoldDB" id="A0A369V024"/>
<sequence>MNRAMKATALSTLSLLSLAALTACGGDSGSDGDPTAGKPEAATSGAAQPSPAERLAKTMVTEPEVGGLRVETTDEKFLFAKSPDEVTTDKPVCAPLALAMNQLPLGDPRADLTRSVSGQVESERKTGIGYTYITLTSYEAGGAESAMAGVKKAVEACGDGFTAKSKENESPYDSVTAEKVTPAGDEALGFKATLTFRDVQHVVHTQVVRSGDTLAVYFSADGMAIVNGRPSDAKPSPTVVKAQNAKLA</sequence>
<dbReference type="Proteomes" id="UP000253742">
    <property type="component" value="Unassembled WGS sequence"/>
</dbReference>
<evidence type="ECO:0000313" key="4">
    <source>
        <dbReference type="Proteomes" id="UP000253742"/>
    </source>
</evidence>
<protein>
    <recommendedName>
        <fullName evidence="5">Lipoprotein</fullName>
    </recommendedName>
</protein>
<evidence type="ECO:0000313" key="3">
    <source>
        <dbReference type="EMBL" id="RDD86324.1"/>
    </source>
</evidence>
<evidence type="ECO:0000256" key="2">
    <source>
        <dbReference type="SAM" id="SignalP"/>
    </source>
</evidence>
<dbReference type="RefSeq" id="WP_114531093.1">
    <property type="nucleotide sequence ID" value="NZ_QQBH01000018.1"/>
</dbReference>
<keyword evidence="2" id="KW-0732">Signal</keyword>
<feature type="chain" id="PRO_5016752877" description="Lipoprotein" evidence="2">
    <location>
        <begin position="26"/>
        <end position="248"/>
    </location>
</feature>